<reference evidence="1 2" key="1">
    <citation type="submission" date="2024-10" db="EMBL/GenBank/DDBJ databases">
        <authorList>
            <person name="Wannawong T."/>
            <person name="Kuncharoen N."/>
            <person name="Mhuantong W."/>
        </authorList>
    </citation>
    <scope>NUCLEOTIDE SEQUENCE [LARGE SCALE GENOMIC DNA]</scope>
    <source>
        <strain evidence="1 2">CALK1-4</strain>
    </source>
</reference>
<dbReference type="RefSeq" id="WP_398353444.1">
    <property type="nucleotide sequence ID" value="NZ_JBIQWK010000011.1"/>
</dbReference>
<accession>A0ABW7S7E5</accession>
<sequence>MTSEEYIRRLVDEWPPLTPAQRDSLRVLLQIKTRAEQRTGKAA</sequence>
<proteinExistence type="predicted"/>
<comment type="caution">
    <text evidence="1">The sequence shown here is derived from an EMBL/GenBank/DDBJ whole genome shotgun (WGS) entry which is preliminary data.</text>
</comment>
<evidence type="ECO:0000313" key="1">
    <source>
        <dbReference type="EMBL" id="MFI0576202.1"/>
    </source>
</evidence>
<organism evidence="1 2">
    <name type="scientific">Streptomyces tendae</name>
    <dbReference type="NCBI Taxonomy" id="1932"/>
    <lineage>
        <taxon>Bacteria</taxon>
        <taxon>Bacillati</taxon>
        <taxon>Actinomycetota</taxon>
        <taxon>Actinomycetes</taxon>
        <taxon>Kitasatosporales</taxon>
        <taxon>Streptomycetaceae</taxon>
        <taxon>Streptomyces</taxon>
    </lineage>
</organism>
<evidence type="ECO:0008006" key="3">
    <source>
        <dbReference type="Google" id="ProtNLM"/>
    </source>
</evidence>
<dbReference type="EMBL" id="JBIQWK010000011">
    <property type="protein sequence ID" value="MFI0576202.1"/>
    <property type="molecule type" value="Genomic_DNA"/>
</dbReference>
<name>A0ABW7S7E5_STRTE</name>
<gene>
    <name evidence="1" type="ORF">ACH3YB_31705</name>
</gene>
<keyword evidence="2" id="KW-1185">Reference proteome</keyword>
<dbReference type="Proteomes" id="UP001610810">
    <property type="component" value="Unassembled WGS sequence"/>
</dbReference>
<protein>
    <recommendedName>
        <fullName evidence="3">MarR family transcriptional regulator</fullName>
    </recommendedName>
</protein>
<evidence type="ECO:0000313" key="2">
    <source>
        <dbReference type="Proteomes" id="UP001610810"/>
    </source>
</evidence>